<dbReference type="Pfam" id="PF00072">
    <property type="entry name" value="Response_reg"/>
    <property type="match status" value="1"/>
</dbReference>
<feature type="domain" description="Response regulatory" evidence="3">
    <location>
        <begin position="34"/>
        <end position="163"/>
    </location>
</feature>
<feature type="modified residue" description="4-aspartylphosphate" evidence="2">
    <location>
        <position position="85"/>
    </location>
</feature>
<dbReference type="PANTHER" id="PTHR44591">
    <property type="entry name" value="STRESS RESPONSE REGULATOR PROTEIN 1"/>
    <property type="match status" value="1"/>
</dbReference>
<dbReference type="InterPro" id="IPR001789">
    <property type="entry name" value="Sig_transdc_resp-reg_receiver"/>
</dbReference>
<dbReference type="GO" id="GO:0000160">
    <property type="term" value="P:phosphorelay signal transduction system"/>
    <property type="evidence" value="ECO:0007669"/>
    <property type="project" value="InterPro"/>
</dbReference>
<protein>
    <submittedName>
        <fullName evidence="4">Response regulator</fullName>
    </submittedName>
</protein>
<dbReference type="PROSITE" id="PS50110">
    <property type="entry name" value="RESPONSE_REGULATORY"/>
    <property type="match status" value="1"/>
</dbReference>
<dbReference type="InterPro" id="IPR011006">
    <property type="entry name" value="CheY-like_superfamily"/>
</dbReference>
<accession>A0A940MRN4</accession>
<dbReference type="RefSeq" id="WP_209359646.1">
    <property type="nucleotide sequence ID" value="NZ_JAGISH010000002.1"/>
</dbReference>
<evidence type="ECO:0000256" key="1">
    <source>
        <dbReference type="ARBA" id="ARBA00022553"/>
    </source>
</evidence>
<dbReference type="SUPFAM" id="SSF52172">
    <property type="entry name" value="CheY-like"/>
    <property type="match status" value="1"/>
</dbReference>
<evidence type="ECO:0000259" key="3">
    <source>
        <dbReference type="PROSITE" id="PS50110"/>
    </source>
</evidence>
<comment type="caution">
    <text evidence="4">The sequence shown here is derived from an EMBL/GenBank/DDBJ whole genome shotgun (WGS) entry which is preliminary data.</text>
</comment>
<sequence length="221" mass="24839">MLALQRHYEEEAVVREFPPPATARLAQATGSPGSCLVVDDDSFDRRLLRRCLGRDRSDMETFEVENIAAARAFLAERTPDLILLDHRLPDGLGADFARELRADPALSETMVCVITSIDTRLLDPDVPSLSKDSLTPQSLHGMIERFLAERRVADGSEARQLVTEFGGELQDSMSRATARMLLLLRRVKSTSRRKLPRATMNDLEQLEDMLLTFSELSARRN</sequence>
<name>A0A940MRN4_9RHOB</name>
<keyword evidence="1 2" id="KW-0597">Phosphoprotein</keyword>
<evidence type="ECO:0000256" key="2">
    <source>
        <dbReference type="PROSITE-ProRule" id="PRU00169"/>
    </source>
</evidence>
<evidence type="ECO:0000313" key="5">
    <source>
        <dbReference type="Proteomes" id="UP000675940"/>
    </source>
</evidence>
<dbReference type="AlphaFoldDB" id="A0A940MRN4"/>
<dbReference type="Proteomes" id="UP000675940">
    <property type="component" value="Unassembled WGS sequence"/>
</dbReference>
<organism evidence="4 5">
    <name type="scientific">Sagittula salina</name>
    <dbReference type="NCBI Taxonomy" id="2820268"/>
    <lineage>
        <taxon>Bacteria</taxon>
        <taxon>Pseudomonadati</taxon>
        <taxon>Pseudomonadota</taxon>
        <taxon>Alphaproteobacteria</taxon>
        <taxon>Rhodobacterales</taxon>
        <taxon>Roseobacteraceae</taxon>
        <taxon>Sagittula</taxon>
    </lineage>
</organism>
<reference evidence="4" key="1">
    <citation type="submission" date="2021-03" db="EMBL/GenBank/DDBJ databases">
        <title>Sagittula salina sp. nov. strain M10.9X isolated from the marine waste.</title>
        <authorList>
            <person name="Satari L."/>
            <person name="Molina-Menor E."/>
            <person name="Vidal-Verdu A."/>
            <person name="Pascual J."/>
            <person name="Pereto J."/>
            <person name="Porcar M."/>
        </authorList>
    </citation>
    <scope>NUCLEOTIDE SEQUENCE</scope>
    <source>
        <strain evidence="4">M10.9X</strain>
    </source>
</reference>
<dbReference type="PANTHER" id="PTHR44591:SF3">
    <property type="entry name" value="RESPONSE REGULATORY DOMAIN-CONTAINING PROTEIN"/>
    <property type="match status" value="1"/>
</dbReference>
<proteinExistence type="predicted"/>
<dbReference type="EMBL" id="JAGISH010000002">
    <property type="protein sequence ID" value="MBP0481784.1"/>
    <property type="molecule type" value="Genomic_DNA"/>
</dbReference>
<dbReference type="Gene3D" id="3.40.50.2300">
    <property type="match status" value="1"/>
</dbReference>
<gene>
    <name evidence="4" type="ORF">J5474_04670</name>
</gene>
<evidence type="ECO:0000313" key="4">
    <source>
        <dbReference type="EMBL" id="MBP0481784.1"/>
    </source>
</evidence>
<dbReference type="InterPro" id="IPR050595">
    <property type="entry name" value="Bact_response_regulator"/>
</dbReference>
<keyword evidence="5" id="KW-1185">Reference proteome</keyword>